<name>A0A4Y2WVQ1_ARAVE</name>
<evidence type="ECO:0000313" key="3">
    <source>
        <dbReference type="Proteomes" id="UP000499080"/>
    </source>
</evidence>
<proteinExistence type="predicted"/>
<accession>A0A4Y2WVQ1</accession>
<evidence type="ECO:0000313" key="2">
    <source>
        <dbReference type="EMBL" id="GBO40152.1"/>
    </source>
</evidence>
<keyword evidence="3" id="KW-1185">Reference proteome</keyword>
<dbReference type="EMBL" id="BGPR01065333">
    <property type="protein sequence ID" value="GBO40152.1"/>
    <property type="molecule type" value="Genomic_DNA"/>
</dbReference>
<feature type="region of interest" description="Disordered" evidence="1">
    <location>
        <begin position="1"/>
        <end position="30"/>
    </location>
</feature>
<dbReference type="AlphaFoldDB" id="A0A4Y2WVQ1"/>
<feature type="non-terminal residue" evidence="2">
    <location>
        <position position="163"/>
    </location>
</feature>
<sequence>MGSLSGRLIPETSSESPSTSREEPSASTDSSLIPCSEIKWIRKIGREVTGAGIYYGIEAEVFVDDALLPQDILNMAQNSLDLMGDSGNLGETEVSSGTLQEKVQDNIDFEESQRELTSCGNEVGAGNTKNREVTTETDKGSMMVDNFRSEQEQCAELALIWKK</sequence>
<organism evidence="2 3">
    <name type="scientific">Araneus ventricosus</name>
    <name type="common">Orbweaver spider</name>
    <name type="synonym">Epeira ventricosa</name>
    <dbReference type="NCBI Taxonomy" id="182803"/>
    <lineage>
        <taxon>Eukaryota</taxon>
        <taxon>Metazoa</taxon>
        <taxon>Ecdysozoa</taxon>
        <taxon>Arthropoda</taxon>
        <taxon>Chelicerata</taxon>
        <taxon>Arachnida</taxon>
        <taxon>Araneae</taxon>
        <taxon>Araneomorphae</taxon>
        <taxon>Entelegynae</taxon>
        <taxon>Araneoidea</taxon>
        <taxon>Araneidae</taxon>
        <taxon>Araneus</taxon>
    </lineage>
</organism>
<gene>
    <name evidence="2" type="ORF">AVEN_58901_1</name>
</gene>
<evidence type="ECO:0000256" key="1">
    <source>
        <dbReference type="SAM" id="MobiDB-lite"/>
    </source>
</evidence>
<dbReference type="OrthoDB" id="6437068at2759"/>
<protein>
    <submittedName>
        <fullName evidence="2">Uncharacterized protein</fullName>
    </submittedName>
</protein>
<reference evidence="2 3" key="1">
    <citation type="journal article" date="2019" name="Sci. Rep.">
        <title>Orb-weaving spider Araneus ventricosus genome elucidates the spidroin gene catalogue.</title>
        <authorList>
            <person name="Kono N."/>
            <person name="Nakamura H."/>
            <person name="Ohtoshi R."/>
            <person name="Moran D.A.P."/>
            <person name="Shinohara A."/>
            <person name="Yoshida Y."/>
            <person name="Fujiwara M."/>
            <person name="Mori M."/>
            <person name="Tomita M."/>
            <person name="Arakawa K."/>
        </authorList>
    </citation>
    <scope>NUCLEOTIDE SEQUENCE [LARGE SCALE GENOMIC DNA]</scope>
</reference>
<comment type="caution">
    <text evidence="2">The sequence shown here is derived from an EMBL/GenBank/DDBJ whole genome shotgun (WGS) entry which is preliminary data.</text>
</comment>
<dbReference type="Proteomes" id="UP000499080">
    <property type="component" value="Unassembled WGS sequence"/>
</dbReference>
<feature type="compositionally biased region" description="Low complexity" evidence="1">
    <location>
        <begin position="10"/>
        <end position="19"/>
    </location>
</feature>